<dbReference type="InterPro" id="IPR019494">
    <property type="entry name" value="FIST_C"/>
</dbReference>
<keyword evidence="4" id="KW-1185">Reference proteome</keyword>
<proteinExistence type="predicted"/>
<evidence type="ECO:0008006" key="5">
    <source>
        <dbReference type="Google" id="ProtNLM"/>
    </source>
</evidence>
<name>A0A4R7B538_9NEIS</name>
<dbReference type="RefSeq" id="WP_133680670.1">
    <property type="nucleotide sequence ID" value="NZ_SNZP01000007.1"/>
</dbReference>
<sequence length="380" mass="40999">MIRTAQSCAAEAGAAIEAFHRDIAHPDLALVVFFCSSDYALDVLAAELARRFGDTPVIGCTTAGAFGPEGFHQHTISGIGFCSPECQAVVGHLPLQPVFDTEGCQQVVQTLRQTLTAKGDWVQSTNTFAIQLIDGLSIMEEAVSRAVQNALGATFMVGGSAGDGLAFRQTHVYYDGAFHSGEMVLALIATQLPFHLFMTQHFDVLSERMVVTRADEAQRIVYEINGLPAAREYARCAGVAEAAVDAALFSRMPVVVKVGDHYYVRAIQQALPDGALKFYCAIEKGMVLHLAQGGDMVRNLNQAFEEVESALGGPPQAIFGSDCILRRLEIQQCQLDEQMDALYTEHNMVGFATYGEQLRGVHINQTLTGVAFGRQSGASS</sequence>
<comment type="caution">
    <text evidence="3">The sequence shown here is derived from an EMBL/GenBank/DDBJ whole genome shotgun (WGS) entry which is preliminary data.</text>
</comment>
<dbReference type="SMART" id="SM01204">
    <property type="entry name" value="FIST_C"/>
    <property type="match status" value="1"/>
</dbReference>
<dbReference type="AlphaFoldDB" id="A0A4R7B538"/>
<evidence type="ECO:0000259" key="2">
    <source>
        <dbReference type="SMART" id="SM01204"/>
    </source>
</evidence>
<reference evidence="3 4" key="1">
    <citation type="submission" date="2019-03" db="EMBL/GenBank/DDBJ databases">
        <title>Genomic Encyclopedia of Type Strains, Phase III (KMG-III): the genomes of soil and plant-associated and newly described type strains.</title>
        <authorList>
            <person name="Whitman W."/>
        </authorList>
    </citation>
    <scope>NUCLEOTIDE SEQUENCE [LARGE SCALE GENOMIC DNA]</scope>
    <source>
        <strain evidence="3 4">CECT 8976</strain>
    </source>
</reference>
<evidence type="ECO:0000313" key="3">
    <source>
        <dbReference type="EMBL" id="TDR79711.1"/>
    </source>
</evidence>
<dbReference type="SMART" id="SM00897">
    <property type="entry name" value="FIST"/>
    <property type="match status" value="1"/>
</dbReference>
<evidence type="ECO:0000259" key="1">
    <source>
        <dbReference type="SMART" id="SM00897"/>
    </source>
</evidence>
<feature type="domain" description="FIST" evidence="1">
    <location>
        <begin position="27"/>
        <end position="228"/>
    </location>
</feature>
<dbReference type="InterPro" id="IPR013702">
    <property type="entry name" value="FIST_domain_N"/>
</dbReference>
<dbReference type="OrthoDB" id="9770435at2"/>
<dbReference type="PANTHER" id="PTHR40252">
    <property type="entry name" value="BLR0328 PROTEIN"/>
    <property type="match status" value="1"/>
</dbReference>
<evidence type="ECO:0000313" key="4">
    <source>
        <dbReference type="Proteomes" id="UP000295611"/>
    </source>
</evidence>
<dbReference type="PANTHER" id="PTHR40252:SF2">
    <property type="entry name" value="BLR0328 PROTEIN"/>
    <property type="match status" value="1"/>
</dbReference>
<feature type="domain" description="FIST C-domain" evidence="2">
    <location>
        <begin position="229"/>
        <end position="360"/>
    </location>
</feature>
<gene>
    <name evidence="3" type="ORF">DFP86_10775</name>
</gene>
<dbReference type="Pfam" id="PF10442">
    <property type="entry name" value="FIST_C"/>
    <property type="match status" value="1"/>
</dbReference>
<dbReference type="Pfam" id="PF08495">
    <property type="entry name" value="FIST"/>
    <property type="match status" value="1"/>
</dbReference>
<dbReference type="Proteomes" id="UP000295611">
    <property type="component" value="Unassembled WGS sequence"/>
</dbReference>
<dbReference type="EMBL" id="SNZP01000007">
    <property type="protein sequence ID" value="TDR79711.1"/>
    <property type="molecule type" value="Genomic_DNA"/>
</dbReference>
<protein>
    <recommendedName>
        <fullName evidence="5">FIST-like protein</fullName>
    </recommendedName>
</protein>
<accession>A0A4R7B538</accession>
<organism evidence="3 4">
    <name type="scientific">Paludibacterium purpuratum</name>
    <dbReference type="NCBI Taxonomy" id="1144873"/>
    <lineage>
        <taxon>Bacteria</taxon>
        <taxon>Pseudomonadati</taxon>
        <taxon>Pseudomonadota</taxon>
        <taxon>Betaproteobacteria</taxon>
        <taxon>Neisseriales</taxon>
        <taxon>Chromobacteriaceae</taxon>
        <taxon>Paludibacterium</taxon>
    </lineage>
</organism>